<dbReference type="Proteomes" id="UP001140234">
    <property type="component" value="Unassembled WGS sequence"/>
</dbReference>
<keyword evidence="1" id="KW-0548">Nucleotidyltransferase</keyword>
<accession>A0ACC1JU96</accession>
<evidence type="ECO:0000313" key="2">
    <source>
        <dbReference type="Proteomes" id="UP001140234"/>
    </source>
</evidence>
<comment type="caution">
    <text evidence="1">The sequence shown here is derived from an EMBL/GenBank/DDBJ whole genome shotgun (WGS) entry which is preliminary data.</text>
</comment>
<evidence type="ECO:0000313" key="1">
    <source>
        <dbReference type="EMBL" id="KAJ2767327.1"/>
    </source>
</evidence>
<dbReference type="EMBL" id="JANBUJ010001451">
    <property type="protein sequence ID" value="KAJ2767327.1"/>
    <property type="molecule type" value="Genomic_DNA"/>
</dbReference>
<name>A0ACC1JU96_9FUNG</name>
<reference evidence="1" key="1">
    <citation type="submission" date="2022-07" db="EMBL/GenBank/DDBJ databases">
        <title>Phylogenomic reconstructions and comparative analyses of Kickxellomycotina fungi.</title>
        <authorList>
            <person name="Reynolds N.K."/>
            <person name="Stajich J.E."/>
            <person name="Barry K."/>
            <person name="Grigoriev I.V."/>
            <person name="Crous P."/>
            <person name="Smith M.E."/>
        </authorList>
    </citation>
    <scope>NUCLEOTIDE SEQUENCE</scope>
    <source>
        <strain evidence="1">CBS 109366</strain>
    </source>
</reference>
<sequence>MLPAAARCLDSAVHRRYASAVAQGALLFTESTVTMRSEQGVAFEIRYVPALAAKPSTSPGEKQRARGFVNPFLPYDERLHVASLGGGSHHLLLNKYCVVPYHLLVTTAAFRQQGERLDESDFAAVLEALDGLTREHIVFYNSGEESGASQPHKHLQMLPIPDGMDAPPSTALWLQSHPPLGQVHTASLLPFAHFGVRLSNGRRSPSGLAAAYAAALGELTRAHGPAVSYNMVMTNSAMMLFPRRQSSWHGISINSLGLAGLVLCKTREEQTLLDSVGVLHTLMQVGFPSPNRAAP</sequence>
<gene>
    <name evidence="1" type="primary">APA2</name>
    <name evidence="1" type="ORF">IWQ57_003994</name>
</gene>
<keyword evidence="2" id="KW-1185">Reference proteome</keyword>
<proteinExistence type="predicted"/>
<dbReference type="EC" id="2.7.7.53" evidence="1"/>
<keyword evidence="1" id="KW-0808">Transferase</keyword>
<protein>
    <submittedName>
        <fullName evidence="1">Bifunctional AP-4-A phosphorylase/ADP sulfurylase</fullName>
        <ecNumber evidence="1">2.7.7.53</ecNumber>
    </submittedName>
</protein>
<organism evidence="1 2">
    <name type="scientific">Coemansia nantahalensis</name>
    <dbReference type="NCBI Taxonomy" id="2789366"/>
    <lineage>
        <taxon>Eukaryota</taxon>
        <taxon>Fungi</taxon>
        <taxon>Fungi incertae sedis</taxon>
        <taxon>Zoopagomycota</taxon>
        <taxon>Kickxellomycotina</taxon>
        <taxon>Kickxellomycetes</taxon>
        <taxon>Kickxellales</taxon>
        <taxon>Kickxellaceae</taxon>
        <taxon>Coemansia</taxon>
    </lineage>
</organism>